<dbReference type="RefSeq" id="WP_114614418.1">
    <property type="nucleotide sequence ID" value="NZ_QFWX01000010.1"/>
</dbReference>
<evidence type="ECO:0008006" key="3">
    <source>
        <dbReference type="Google" id="ProtNLM"/>
    </source>
</evidence>
<proteinExistence type="predicted"/>
<comment type="caution">
    <text evidence="1">The sequence shown here is derived from an EMBL/GenBank/DDBJ whole genome shotgun (WGS) entry which is preliminary data.</text>
</comment>
<dbReference type="EMBL" id="QFWX01000010">
    <property type="protein sequence ID" value="PXX88876.1"/>
    <property type="molecule type" value="Genomic_DNA"/>
</dbReference>
<protein>
    <recommendedName>
        <fullName evidence="3">Sulfotransferase family protein</fullName>
    </recommendedName>
</protein>
<accession>A0A2V3ZFZ3</accession>
<evidence type="ECO:0000313" key="2">
    <source>
        <dbReference type="Proteomes" id="UP000253987"/>
    </source>
</evidence>
<gene>
    <name evidence="1" type="ORF">DIT71_16945</name>
</gene>
<dbReference type="Proteomes" id="UP000253987">
    <property type="component" value="Unassembled WGS sequence"/>
</dbReference>
<keyword evidence="2" id="KW-1185">Reference proteome</keyword>
<dbReference type="SUPFAM" id="SSF52540">
    <property type="entry name" value="P-loop containing nucleoside triphosphate hydrolases"/>
    <property type="match status" value="1"/>
</dbReference>
<dbReference type="InterPro" id="IPR027417">
    <property type="entry name" value="P-loop_NTPase"/>
</dbReference>
<reference evidence="2" key="1">
    <citation type="submission" date="2018-05" db="EMBL/GenBank/DDBJ databases">
        <authorList>
            <person name="Lu D."/>
        </authorList>
    </citation>
    <scope>NUCLEOTIDE SEQUENCE [LARGE SCALE GENOMIC DNA]</scope>
    <source>
        <strain evidence="2">F01</strain>
    </source>
</reference>
<name>A0A2V3ZFZ3_9GAMM</name>
<reference evidence="1 2" key="2">
    <citation type="submission" date="2018-06" db="EMBL/GenBank/DDBJ databases">
        <title>Marinobactersediminissp. nov, a moderately halophilic bacterium isolated from marine solar saltern.</title>
        <authorList>
            <person name="Zhang Y."/>
        </authorList>
    </citation>
    <scope>NUCLEOTIDE SEQUENCE [LARGE SCALE GENOMIC DNA]</scope>
    <source>
        <strain evidence="1 2">F01</strain>
    </source>
</reference>
<organism evidence="1 2">
    <name type="scientific">Marinobacter vulgaris</name>
    <dbReference type="NCBI Taxonomy" id="1928331"/>
    <lineage>
        <taxon>Bacteria</taxon>
        <taxon>Pseudomonadati</taxon>
        <taxon>Pseudomonadota</taxon>
        <taxon>Gammaproteobacteria</taxon>
        <taxon>Pseudomonadales</taxon>
        <taxon>Marinobacteraceae</taxon>
        <taxon>Marinobacter</taxon>
    </lineage>
</organism>
<evidence type="ECO:0000313" key="1">
    <source>
        <dbReference type="EMBL" id="PXX88876.1"/>
    </source>
</evidence>
<dbReference type="OrthoDB" id="9816564at2"/>
<dbReference type="AlphaFoldDB" id="A0A2V3ZFZ3"/>
<sequence>MSKHAVITGTGRSGTTFIVELLTRLGVDTGFDVGSIQKHKYADAGMEINILESVSSPYVVKDPSFPDYVTRVIKRKDISLDHVFIVLRDLEAAVGSRLNVEQRTDKSLYKTGGIPGGLSGASTVEQQQQVLLSRVFNLSLQLASTDCGVTLVSYPLLVNNPDYLFEKLTPLLKGVTKERFLEAFDSLVDKSKVHKFSEMDITPEYRRYHAEQYEAKNCTPKSVMSQVFFDYGAGYSEKESYFLALTLDSKELVIDMPAGRPPRRVRFDPASEPCIIKLKKVTAESISGENVVLTDIASSGYKNESFLYFPDNDPQINIPCQQLTQSPRRLRIKFEYIDIGQGVKEKALPFIEKHFRRKIASLKKTIQESYENKSEKKSFVNKLKIWLLK</sequence>